<organism evidence="1 2">
    <name type="scientific">Miscanthus lutarioriparius</name>
    <dbReference type="NCBI Taxonomy" id="422564"/>
    <lineage>
        <taxon>Eukaryota</taxon>
        <taxon>Viridiplantae</taxon>
        <taxon>Streptophyta</taxon>
        <taxon>Embryophyta</taxon>
        <taxon>Tracheophyta</taxon>
        <taxon>Spermatophyta</taxon>
        <taxon>Magnoliopsida</taxon>
        <taxon>Liliopsida</taxon>
        <taxon>Poales</taxon>
        <taxon>Poaceae</taxon>
        <taxon>PACMAD clade</taxon>
        <taxon>Panicoideae</taxon>
        <taxon>Andropogonodae</taxon>
        <taxon>Andropogoneae</taxon>
        <taxon>Saccharinae</taxon>
        <taxon>Miscanthus</taxon>
    </lineage>
</organism>
<dbReference type="PANTHER" id="PTHR32133">
    <property type="entry name" value="OS07G0120400 PROTEIN"/>
    <property type="match status" value="1"/>
</dbReference>
<keyword evidence="2" id="KW-1185">Reference proteome</keyword>
<dbReference type="AlphaFoldDB" id="A0A811SET4"/>
<gene>
    <name evidence="1" type="ORF">NCGR_LOCUS64239</name>
</gene>
<name>A0A811SET4_9POAL</name>
<proteinExistence type="predicted"/>
<dbReference type="OrthoDB" id="693066at2759"/>
<reference evidence="1" key="1">
    <citation type="submission" date="2020-10" db="EMBL/GenBank/DDBJ databases">
        <authorList>
            <person name="Han B."/>
            <person name="Lu T."/>
            <person name="Zhao Q."/>
            <person name="Huang X."/>
            <person name="Zhao Y."/>
        </authorList>
    </citation>
    <scope>NUCLEOTIDE SEQUENCE</scope>
</reference>
<dbReference type="EMBL" id="CAJGYO010000019">
    <property type="protein sequence ID" value="CAD6340141.1"/>
    <property type="molecule type" value="Genomic_DNA"/>
</dbReference>
<evidence type="ECO:0000313" key="1">
    <source>
        <dbReference type="EMBL" id="CAD6340141.1"/>
    </source>
</evidence>
<sequence>MELEMLLPRRIPYKSYEVVGFAEGTNTIFINISTGIFTLDLKSKKARKVGEREGDRFDPILLPYVRFYTPRSS</sequence>
<dbReference type="PANTHER" id="PTHR32133:SF408">
    <property type="entry name" value="OS07G0120400 PROTEIN"/>
    <property type="match status" value="1"/>
</dbReference>
<evidence type="ECO:0000313" key="2">
    <source>
        <dbReference type="Proteomes" id="UP000604825"/>
    </source>
</evidence>
<accession>A0A811SET4</accession>
<comment type="caution">
    <text evidence="1">The sequence shown here is derived from an EMBL/GenBank/DDBJ whole genome shotgun (WGS) entry which is preliminary data.</text>
</comment>
<protein>
    <submittedName>
        <fullName evidence="1">Uncharacterized protein</fullName>
    </submittedName>
</protein>
<dbReference type="Proteomes" id="UP000604825">
    <property type="component" value="Unassembled WGS sequence"/>
</dbReference>